<dbReference type="NCBIfam" id="TIGR03544">
    <property type="entry name" value="DivI1A_domain"/>
    <property type="match status" value="1"/>
</dbReference>
<dbReference type="EMBL" id="UINC01000888">
    <property type="protein sequence ID" value="SUZ62805.1"/>
    <property type="molecule type" value="Genomic_DNA"/>
</dbReference>
<evidence type="ECO:0000313" key="9">
    <source>
        <dbReference type="EMBL" id="SUZ62805.1"/>
    </source>
</evidence>
<evidence type="ECO:0000256" key="5">
    <source>
        <dbReference type="ARBA" id="ARBA00023054"/>
    </source>
</evidence>
<evidence type="ECO:0000256" key="2">
    <source>
        <dbReference type="ARBA" id="ARBA00009008"/>
    </source>
</evidence>
<proteinExistence type="inferred from homology"/>
<evidence type="ECO:0000256" key="7">
    <source>
        <dbReference type="SAM" id="Coils"/>
    </source>
</evidence>
<protein>
    <recommendedName>
        <fullName evidence="10">DivIVA domain-containing protein</fullName>
    </recommendedName>
</protein>
<evidence type="ECO:0000256" key="1">
    <source>
        <dbReference type="ARBA" id="ARBA00004496"/>
    </source>
</evidence>
<keyword evidence="4" id="KW-0132">Cell division</keyword>
<dbReference type="GO" id="GO:0051301">
    <property type="term" value="P:cell division"/>
    <property type="evidence" value="ECO:0007669"/>
    <property type="project" value="UniProtKB-KW"/>
</dbReference>
<gene>
    <name evidence="9" type="ORF">METZ01_LOCUS15659</name>
</gene>
<evidence type="ECO:0008006" key="10">
    <source>
        <dbReference type="Google" id="ProtNLM"/>
    </source>
</evidence>
<evidence type="ECO:0000256" key="4">
    <source>
        <dbReference type="ARBA" id="ARBA00022618"/>
    </source>
</evidence>
<feature type="coiled-coil region" evidence="7">
    <location>
        <begin position="64"/>
        <end position="135"/>
    </location>
</feature>
<dbReference type="AlphaFoldDB" id="A0A381P796"/>
<dbReference type="PANTHER" id="PTHR35794:SF2">
    <property type="entry name" value="CELL DIVISION PROTEIN DIVIVA"/>
    <property type="match status" value="1"/>
</dbReference>
<evidence type="ECO:0000256" key="6">
    <source>
        <dbReference type="ARBA" id="ARBA00023306"/>
    </source>
</evidence>
<evidence type="ECO:0000256" key="8">
    <source>
        <dbReference type="SAM" id="MobiDB-lite"/>
    </source>
</evidence>
<keyword evidence="3" id="KW-0963">Cytoplasm</keyword>
<dbReference type="Gene3D" id="6.10.250.660">
    <property type="match status" value="1"/>
</dbReference>
<dbReference type="InterPro" id="IPR019933">
    <property type="entry name" value="DivIVA_domain"/>
</dbReference>
<organism evidence="9">
    <name type="scientific">marine metagenome</name>
    <dbReference type="NCBI Taxonomy" id="408172"/>
    <lineage>
        <taxon>unclassified sequences</taxon>
        <taxon>metagenomes</taxon>
        <taxon>ecological metagenomes</taxon>
    </lineage>
</organism>
<sequence>MDVRKKRGDFGKGLRGYDPQEVDTFLELVAERMEVLVQENVAFRGRVGDLEETVVAQQGREQAIQDALVTAQELRQDVKKQARREANLLEREAQGKIDLMIGESEKLLSEHRAALQELERQRERFLKAFRSLLERELDTVKVEFDRPPLEGVTLDLELGRRSGSIEEPEGEDEDRDEGQAEHEDEYDDVDQYEGENDHQDDGQDPAPRATGSDAQAVGSEEDEGDRRPPEGEGDDSLWLSSIMSDPKDEDAE</sequence>
<keyword evidence="5 7" id="KW-0175">Coiled coil</keyword>
<comment type="similarity">
    <text evidence="2">Belongs to the DivIVA family.</text>
</comment>
<dbReference type="Pfam" id="PF05103">
    <property type="entry name" value="DivIVA"/>
    <property type="match status" value="1"/>
</dbReference>
<feature type="region of interest" description="Disordered" evidence="8">
    <location>
        <begin position="155"/>
        <end position="252"/>
    </location>
</feature>
<accession>A0A381P796</accession>
<dbReference type="InterPro" id="IPR007793">
    <property type="entry name" value="DivIVA_fam"/>
</dbReference>
<name>A0A381P796_9ZZZZ</name>
<keyword evidence="6" id="KW-0131">Cell cycle</keyword>
<reference evidence="9" key="1">
    <citation type="submission" date="2018-05" db="EMBL/GenBank/DDBJ databases">
        <authorList>
            <person name="Lanie J.A."/>
            <person name="Ng W.-L."/>
            <person name="Kazmierczak K.M."/>
            <person name="Andrzejewski T.M."/>
            <person name="Davidsen T.M."/>
            <person name="Wayne K.J."/>
            <person name="Tettelin H."/>
            <person name="Glass J.I."/>
            <person name="Rusch D."/>
            <person name="Podicherti R."/>
            <person name="Tsui H.-C.T."/>
            <person name="Winkler M.E."/>
        </authorList>
    </citation>
    <scope>NUCLEOTIDE SEQUENCE</scope>
</reference>
<dbReference type="GO" id="GO:0005737">
    <property type="term" value="C:cytoplasm"/>
    <property type="evidence" value="ECO:0007669"/>
    <property type="project" value="UniProtKB-SubCell"/>
</dbReference>
<dbReference type="PANTHER" id="PTHR35794">
    <property type="entry name" value="CELL DIVISION PROTEIN DIVIVA"/>
    <property type="match status" value="1"/>
</dbReference>
<evidence type="ECO:0000256" key="3">
    <source>
        <dbReference type="ARBA" id="ARBA00022490"/>
    </source>
</evidence>
<comment type="subcellular location">
    <subcellularLocation>
        <location evidence="1">Cytoplasm</location>
    </subcellularLocation>
</comment>
<feature type="compositionally biased region" description="Acidic residues" evidence="8">
    <location>
        <begin position="166"/>
        <end position="194"/>
    </location>
</feature>